<evidence type="ECO:0000313" key="7">
    <source>
        <dbReference type="EMBL" id="OLV28468.1"/>
    </source>
</evidence>
<dbReference type="FunFam" id="1.10.60.30:FF:000002">
    <property type="entry name" value="UPF0307 protein YjgA"/>
    <property type="match status" value="1"/>
</dbReference>
<evidence type="ECO:0000256" key="4">
    <source>
        <dbReference type="ARBA" id="ARBA00022884"/>
    </source>
</evidence>
<evidence type="ECO:0000256" key="3">
    <source>
        <dbReference type="ARBA" id="ARBA00022730"/>
    </source>
</evidence>
<dbReference type="PANTHER" id="PTHR38101:SF1">
    <property type="entry name" value="UPF0307 PROTEIN YJGA"/>
    <property type="match status" value="1"/>
</dbReference>
<dbReference type="GO" id="GO:1902626">
    <property type="term" value="P:assembly of large subunit precursor of preribosome"/>
    <property type="evidence" value="ECO:0007669"/>
    <property type="project" value="UniProtKB-UniRule"/>
</dbReference>
<dbReference type="CDD" id="cd16331">
    <property type="entry name" value="YjgA-like"/>
    <property type="match status" value="1"/>
</dbReference>
<dbReference type="AlphaFoldDB" id="A0A1R0EDK4"/>
<dbReference type="Pfam" id="PF04751">
    <property type="entry name" value="DarP"/>
    <property type="match status" value="1"/>
</dbReference>
<comment type="function">
    <text evidence="5">Member of a network of 50S ribosomal subunit biogenesis factors which assembles along the 30S-50S interface, preventing incorrect 23S rRNA structures from forming. Promotes peptidyl transferase center (PTC) maturation.</text>
</comment>
<keyword evidence="1 5" id="KW-0963">Cytoplasm</keyword>
<dbReference type="EMBL" id="MPJJ01000001">
    <property type="protein sequence ID" value="OLV28468.1"/>
    <property type="molecule type" value="Genomic_DNA"/>
</dbReference>
<dbReference type="GO" id="GO:0043022">
    <property type="term" value="F:ribosome binding"/>
    <property type="evidence" value="ECO:0007669"/>
    <property type="project" value="UniProtKB-UniRule"/>
</dbReference>
<dbReference type="Gene3D" id="1.10.60.30">
    <property type="entry name" value="PSPTO4464-like domains"/>
    <property type="match status" value="2"/>
</dbReference>
<reference evidence="8 10" key="2">
    <citation type="submission" date="2018-06" db="EMBL/GenBank/DDBJ databases">
        <authorList>
            <consortium name="Pathogen Informatics"/>
            <person name="Doyle S."/>
        </authorList>
    </citation>
    <scope>NUCLEOTIDE SEQUENCE [LARGE SCALE GENOMIC DNA]</scope>
    <source>
        <strain evidence="8 10">NCTC10672</strain>
    </source>
</reference>
<sequence>MAKRKKKEAFDWEDEDQEEIIWVSKSEIKRDAEDLKQLGEKLVNLTKANLTKVPLDDSLKDAIELAQRLQKEARRRQLQYIGKLLRSIDAEPIREALEKIENKHNQQQAMLHKLEILRDELVAKGDAALTDLLNEHPSADRQQLRNLIRAAQKEKEQNKPSKAYREIYQILKTLILED</sequence>
<evidence type="ECO:0000256" key="1">
    <source>
        <dbReference type="ARBA" id="ARBA00022490"/>
    </source>
</evidence>
<dbReference type="EMBL" id="UGHY01000002">
    <property type="protein sequence ID" value="STP03004.1"/>
    <property type="molecule type" value="Genomic_DNA"/>
</dbReference>
<dbReference type="InterPro" id="IPR006839">
    <property type="entry name" value="DarP"/>
</dbReference>
<name>A0A1R0EDK4_HAEPA</name>
<keyword evidence="2 5" id="KW-0690">Ribosome biogenesis</keyword>
<comment type="similarity">
    <text evidence="5">Belongs to the DarP family.</text>
</comment>
<feature type="coiled-coil region" evidence="6">
    <location>
        <begin position="59"/>
        <end position="117"/>
    </location>
</feature>
<evidence type="ECO:0000313" key="8">
    <source>
        <dbReference type="EMBL" id="STP03004.1"/>
    </source>
</evidence>
<dbReference type="InterPro" id="IPR023153">
    <property type="entry name" value="DarP_sf"/>
</dbReference>
<dbReference type="RefSeq" id="WP_014065072.1">
    <property type="nucleotide sequence ID" value="NZ_CABFLI010000020.1"/>
</dbReference>
<dbReference type="Proteomes" id="UP000242412">
    <property type="component" value="Unassembled WGS sequence"/>
</dbReference>
<protein>
    <recommendedName>
        <fullName evidence="5">Dual-action ribosomal maturation protein DarP</fullName>
    </recommendedName>
    <alternativeName>
        <fullName evidence="5">Large ribosomal subunit assembly factor DarP</fullName>
    </alternativeName>
</protein>
<organism evidence="8 10">
    <name type="scientific">Haemophilus parainfluenzae</name>
    <dbReference type="NCBI Taxonomy" id="729"/>
    <lineage>
        <taxon>Bacteria</taxon>
        <taxon>Pseudomonadati</taxon>
        <taxon>Pseudomonadota</taxon>
        <taxon>Gammaproteobacteria</taxon>
        <taxon>Pasteurellales</taxon>
        <taxon>Pasteurellaceae</taxon>
        <taxon>Haemophilus</taxon>
    </lineage>
</organism>
<comment type="subcellular location">
    <subcellularLocation>
        <location evidence="5">Cytoplasm</location>
    </subcellularLocation>
    <text evidence="5">Associates with late stage pre-50S ribosomal subunits.</text>
</comment>
<gene>
    <name evidence="8" type="primary">yjgA</name>
    <name evidence="5" type="synonym">darP</name>
    <name evidence="7" type="ORF">BSO15_00485</name>
    <name evidence="8" type="ORF">NCTC10672_00421</name>
</gene>
<dbReference type="PANTHER" id="PTHR38101">
    <property type="entry name" value="UPF0307 PROTEIN YJGA"/>
    <property type="match status" value="1"/>
</dbReference>
<evidence type="ECO:0000256" key="6">
    <source>
        <dbReference type="SAM" id="Coils"/>
    </source>
</evidence>
<evidence type="ECO:0000313" key="10">
    <source>
        <dbReference type="Proteomes" id="UP000254186"/>
    </source>
</evidence>
<dbReference type="OMA" id="QMQFVGK"/>
<evidence type="ECO:0000256" key="5">
    <source>
        <dbReference type="HAMAP-Rule" id="MF_00765"/>
    </source>
</evidence>
<dbReference type="HAMAP" id="MF_00765">
    <property type="entry name" value="DarP"/>
    <property type="match status" value="1"/>
</dbReference>
<keyword evidence="6" id="KW-0175">Coiled coil</keyword>
<dbReference type="PIRSF" id="PIRSF016183">
    <property type="entry name" value="UCP016183"/>
    <property type="match status" value="1"/>
</dbReference>
<dbReference type="Proteomes" id="UP000254186">
    <property type="component" value="Unassembled WGS sequence"/>
</dbReference>
<keyword evidence="3 5" id="KW-0699">rRNA-binding</keyword>
<dbReference type="GO" id="GO:0019843">
    <property type="term" value="F:rRNA binding"/>
    <property type="evidence" value="ECO:0007669"/>
    <property type="project" value="UniProtKB-UniRule"/>
</dbReference>
<proteinExistence type="inferred from homology"/>
<dbReference type="FunFam" id="1.10.60.30:FF:000001">
    <property type="entry name" value="UPF0307 protein YjgA"/>
    <property type="match status" value="1"/>
</dbReference>
<evidence type="ECO:0000256" key="2">
    <source>
        <dbReference type="ARBA" id="ARBA00022517"/>
    </source>
</evidence>
<dbReference type="GO" id="GO:0005829">
    <property type="term" value="C:cytosol"/>
    <property type="evidence" value="ECO:0007669"/>
    <property type="project" value="TreeGrafter"/>
</dbReference>
<dbReference type="NCBIfam" id="NF003593">
    <property type="entry name" value="PRK05255.1-1"/>
    <property type="match status" value="1"/>
</dbReference>
<keyword evidence="4 5" id="KW-0694">RNA-binding</keyword>
<reference evidence="7 9" key="1">
    <citation type="submission" date="2016-11" db="EMBL/GenBank/DDBJ databases">
        <title>Simultaneous identification of Haemophilus influenzae and Haemophilus haemolyticus using TaqMan real-time PCR.</title>
        <authorList>
            <person name="Price E.P."/>
            <person name="Sarovich D.S."/>
            <person name="Harris T.M."/>
            <person name="Spargo J.C."/>
            <person name="Nosworthy E."/>
            <person name="Beissbarth J."/>
            <person name="Chang A.B."/>
            <person name="Smith-Vaughan H.C."/>
        </authorList>
    </citation>
    <scope>NUCLEOTIDE SEQUENCE [LARGE SCALE GENOMIC DNA]</scope>
    <source>
        <strain evidence="7 9">60884 B Hi-2</strain>
    </source>
</reference>
<dbReference type="SUPFAM" id="SSF158710">
    <property type="entry name" value="PSPTO4464-like"/>
    <property type="match status" value="1"/>
</dbReference>
<accession>A0A1R0EDK4</accession>
<evidence type="ECO:0000313" key="9">
    <source>
        <dbReference type="Proteomes" id="UP000242412"/>
    </source>
</evidence>